<dbReference type="PANTHER" id="PTHR33695">
    <property type="entry name" value="LIPOPROTEIN SIGNAL PEPTIDASE"/>
    <property type="match status" value="1"/>
</dbReference>
<comment type="function">
    <text evidence="9 10">This protein specifically catalyzes the removal of signal peptides from prolipoproteins.</text>
</comment>
<evidence type="ECO:0000256" key="2">
    <source>
        <dbReference type="ARBA" id="ARBA00022475"/>
    </source>
</evidence>
<dbReference type="Pfam" id="PF01252">
    <property type="entry name" value="Peptidase_A8"/>
    <property type="match status" value="1"/>
</dbReference>
<gene>
    <name evidence="9" type="primary">lspA</name>
    <name evidence="12" type="ORF">EG19_07615</name>
</gene>
<keyword evidence="5 9" id="KW-0064">Aspartyl protease</keyword>
<dbReference type="GO" id="GO:0004190">
    <property type="term" value="F:aspartic-type endopeptidase activity"/>
    <property type="evidence" value="ECO:0007669"/>
    <property type="project" value="UniProtKB-UniRule"/>
</dbReference>
<dbReference type="NCBIfam" id="TIGR00077">
    <property type="entry name" value="lspA"/>
    <property type="match status" value="1"/>
</dbReference>
<feature type="active site" evidence="9">
    <location>
        <position position="140"/>
    </location>
</feature>
<comment type="similarity">
    <text evidence="1 9 11">Belongs to the peptidase A8 family.</text>
</comment>
<proteinExistence type="inferred from homology"/>
<keyword evidence="6 9" id="KW-0378">Hydrolase</keyword>
<protein>
    <recommendedName>
        <fullName evidence="9">Lipoprotein signal peptidase</fullName>
        <ecNumber evidence="9">3.4.23.36</ecNumber>
    </recommendedName>
    <alternativeName>
        <fullName evidence="9">Prolipoprotein signal peptidase</fullName>
    </alternativeName>
    <alternativeName>
        <fullName evidence="9">Signal peptidase II</fullName>
        <shortName evidence="9">SPase II</shortName>
    </alternativeName>
</protein>
<evidence type="ECO:0000256" key="9">
    <source>
        <dbReference type="HAMAP-Rule" id="MF_00161"/>
    </source>
</evidence>
<feature type="transmembrane region" description="Helical" evidence="9">
    <location>
        <begin position="132"/>
        <end position="157"/>
    </location>
</feature>
<keyword evidence="3 9" id="KW-0645">Protease</keyword>
<evidence type="ECO:0000313" key="12">
    <source>
        <dbReference type="EMBL" id="KDA53117.1"/>
    </source>
</evidence>
<reference evidence="12 13" key="1">
    <citation type="submission" date="2014-04" db="EMBL/GenBank/DDBJ databases">
        <title>The Genome Sequence of Thermoanaerobaculum aquaticum MP-01, The First Cultivated Group 23 Acidobacterium.</title>
        <authorList>
            <person name="Stamps B.W."/>
            <person name="Losey N.A."/>
            <person name="Lawson P.A."/>
            <person name="Stevenson B.S."/>
        </authorList>
    </citation>
    <scope>NUCLEOTIDE SEQUENCE [LARGE SCALE GENOMIC DNA]</scope>
    <source>
        <strain evidence="12 13">MP-01</strain>
    </source>
</reference>
<feature type="transmembrane region" description="Helical" evidence="9">
    <location>
        <begin position="52"/>
        <end position="81"/>
    </location>
</feature>
<dbReference type="RefSeq" id="WP_038050192.1">
    <property type="nucleotide sequence ID" value="NZ_JMFG01000030.1"/>
</dbReference>
<evidence type="ECO:0000256" key="10">
    <source>
        <dbReference type="RuleBase" id="RU000594"/>
    </source>
</evidence>
<comment type="caution">
    <text evidence="12">The sequence shown here is derived from an EMBL/GenBank/DDBJ whole genome shotgun (WGS) entry which is preliminary data.</text>
</comment>
<sequence>MRAFFRTFGLPVLVVVLDQLTKLWLVASLPYGSQKTVIPGFFDLVHTRNRGVAFGLFAQAGPFSQVVLLLLVVVLVVFVAWQLVHHRERLAPRVGLGLILGGALGNLLDRLVRGEVVDFLDFYLSWGGRSYHWPAFNVADASITLGALWLLAFELFFAKVADHASHPH</sequence>
<keyword evidence="7 9" id="KW-1133">Transmembrane helix</keyword>
<keyword evidence="2 9" id="KW-1003">Cell membrane</keyword>
<dbReference type="AlphaFoldDB" id="A0A062XKN8"/>
<accession>A0A062XKN8</accession>
<keyword evidence="8 9" id="KW-0472">Membrane</keyword>
<dbReference type="PROSITE" id="PS00855">
    <property type="entry name" value="SPASE_II"/>
    <property type="match status" value="1"/>
</dbReference>
<evidence type="ECO:0000256" key="6">
    <source>
        <dbReference type="ARBA" id="ARBA00022801"/>
    </source>
</evidence>
<dbReference type="HAMAP" id="MF_00161">
    <property type="entry name" value="LspA"/>
    <property type="match status" value="1"/>
</dbReference>
<evidence type="ECO:0000256" key="8">
    <source>
        <dbReference type="ARBA" id="ARBA00023136"/>
    </source>
</evidence>
<keyword evidence="13" id="KW-1185">Reference proteome</keyword>
<feature type="active site" evidence="9">
    <location>
        <position position="118"/>
    </location>
</feature>
<dbReference type="STRING" id="1312852.EG19_07615"/>
<evidence type="ECO:0000256" key="1">
    <source>
        <dbReference type="ARBA" id="ARBA00006139"/>
    </source>
</evidence>
<name>A0A062XKN8_9BACT</name>
<evidence type="ECO:0000313" key="13">
    <source>
        <dbReference type="Proteomes" id="UP000027284"/>
    </source>
</evidence>
<evidence type="ECO:0000256" key="5">
    <source>
        <dbReference type="ARBA" id="ARBA00022750"/>
    </source>
</evidence>
<dbReference type="PANTHER" id="PTHR33695:SF1">
    <property type="entry name" value="LIPOPROTEIN SIGNAL PEPTIDASE"/>
    <property type="match status" value="1"/>
</dbReference>
<comment type="subcellular location">
    <subcellularLocation>
        <location evidence="9">Cell membrane</location>
        <topology evidence="9">Multi-pass membrane protein</topology>
    </subcellularLocation>
</comment>
<evidence type="ECO:0000256" key="7">
    <source>
        <dbReference type="ARBA" id="ARBA00022989"/>
    </source>
</evidence>
<dbReference type="EC" id="3.4.23.36" evidence="9"/>
<evidence type="ECO:0000256" key="11">
    <source>
        <dbReference type="RuleBase" id="RU004181"/>
    </source>
</evidence>
<keyword evidence="4 9" id="KW-0812">Transmembrane</keyword>
<dbReference type="PRINTS" id="PR00781">
    <property type="entry name" value="LIPOSIGPTASE"/>
</dbReference>
<comment type="pathway">
    <text evidence="9">Protein modification; lipoprotein biosynthesis (signal peptide cleavage).</text>
</comment>
<dbReference type="UniPathway" id="UPA00665"/>
<organism evidence="12 13">
    <name type="scientific">Thermoanaerobaculum aquaticum</name>
    <dbReference type="NCBI Taxonomy" id="1312852"/>
    <lineage>
        <taxon>Bacteria</taxon>
        <taxon>Pseudomonadati</taxon>
        <taxon>Acidobacteriota</taxon>
        <taxon>Thermoanaerobaculia</taxon>
        <taxon>Thermoanaerobaculales</taxon>
        <taxon>Thermoanaerobaculaceae</taxon>
        <taxon>Thermoanaerobaculum</taxon>
    </lineage>
</organism>
<dbReference type="Proteomes" id="UP000027284">
    <property type="component" value="Unassembled WGS sequence"/>
</dbReference>
<dbReference type="EMBL" id="JMFG01000030">
    <property type="protein sequence ID" value="KDA53117.1"/>
    <property type="molecule type" value="Genomic_DNA"/>
</dbReference>
<comment type="catalytic activity">
    <reaction evidence="9 10">
        <text>Release of signal peptides from bacterial membrane prolipoproteins. Hydrolyzes -Xaa-Yaa-Zaa-|-(S,diacylglyceryl)Cys-, in which Xaa is hydrophobic (preferably Leu), and Yaa (Ala or Ser) and Zaa (Gly or Ala) have small, neutral side chains.</text>
        <dbReference type="EC" id="3.4.23.36"/>
    </reaction>
</comment>
<dbReference type="InterPro" id="IPR001872">
    <property type="entry name" value="Peptidase_A8"/>
</dbReference>
<dbReference type="GO" id="GO:0005886">
    <property type="term" value="C:plasma membrane"/>
    <property type="evidence" value="ECO:0007669"/>
    <property type="project" value="UniProtKB-SubCell"/>
</dbReference>
<evidence type="ECO:0000256" key="3">
    <source>
        <dbReference type="ARBA" id="ARBA00022670"/>
    </source>
</evidence>
<comment type="caution">
    <text evidence="9">Lacks conserved residue(s) required for the propagation of feature annotation.</text>
</comment>
<dbReference type="GO" id="GO:0006508">
    <property type="term" value="P:proteolysis"/>
    <property type="evidence" value="ECO:0007669"/>
    <property type="project" value="UniProtKB-KW"/>
</dbReference>
<feature type="transmembrane region" description="Helical" evidence="9">
    <location>
        <begin position="93"/>
        <end position="112"/>
    </location>
</feature>
<evidence type="ECO:0000256" key="4">
    <source>
        <dbReference type="ARBA" id="ARBA00022692"/>
    </source>
</evidence>